<protein>
    <submittedName>
        <fullName evidence="7">Protein odr-4 like</fullName>
    </submittedName>
</protein>
<dbReference type="GO" id="GO:0012505">
    <property type="term" value="C:endomembrane system"/>
    <property type="evidence" value="ECO:0007669"/>
    <property type="project" value="TreeGrafter"/>
</dbReference>
<dbReference type="EMBL" id="WJQU01000002">
    <property type="protein sequence ID" value="KAJ6642755.1"/>
    <property type="molecule type" value="Genomic_DNA"/>
</dbReference>
<accession>A0A9Q0N3A1</accession>
<sequence>MVRSVFADASIEKYLENLFEKDEFSYGIIIGQAARQGKDSVIHLAKTTEYNPNDESPKEQSDVAVKNVRNINSELLVDHALSALRSIPGSFFILGIFVVSPKNVFDNSDDFKHLKSILQQLAEVMKTANNSSYGCSDEFDGGEKLIFHYAGKRSYTCKSINVYDLAKSGSGRPVDWKFQDKASQWQEFETIYDLDDTFNLKKSAEHVYDIEENFDVVLNTIQQKLNNSVIFLDGESATNPSNSVEQFIKQKNNRDKDASTFTIHGSIYYLCDEIGDYERVVRYNGTAKYSGIICSKIWVSSKQSIEDVDKFIKIDIMRSITGRLRMYTDAHHQSEQFTLVREPPRRVFFKLKSLPIMFSDYLFRGESDDTIITQAQANMDISLDKQSIVDDIETISDEVCYDEEITVDKIKQPNTLPEKKPNRVMYAVGIICAVGILLISIGVHVLLSSDDEVVE</sequence>
<proteinExistence type="inferred from homology"/>
<evidence type="ECO:0000313" key="7">
    <source>
        <dbReference type="EMBL" id="KAJ6642755.1"/>
    </source>
</evidence>
<dbReference type="Proteomes" id="UP001151699">
    <property type="component" value="Chromosome B"/>
</dbReference>
<evidence type="ECO:0000256" key="2">
    <source>
        <dbReference type="ARBA" id="ARBA00010131"/>
    </source>
</evidence>
<evidence type="ECO:0000256" key="5">
    <source>
        <dbReference type="ARBA" id="ARBA00023136"/>
    </source>
</evidence>
<comment type="similarity">
    <text evidence="2">Belongs to the ODR-4 family.</text>
</comment>
<reference evidence="7" key="1">
    <citation type="submission" date="2022-07" db="EMBL/GenBank/DDBJ databases">
        <authorList>
            <person name="Trinca V."/>
            <person name="Uliana J.V.C."/>
            <person name="Torres T.T."/>
            <person name="Ward R.J."/>
            <person name="Monesi N."/>
        </authorList>
    </citation>
    <scope>NUCLEOTIDE SEQUENCE</scope>
    <source>
        <strain evidence="7">HSMRA1968</strain>
        <tissue evidence="7">Whole embryos</tissue>
    </source>
</reference>
<dbReference type="OrthoDB" id="21458at2759"/>
<keyword evidence="5 6" id="KW-0472">Membrane</keyword>
<evidence type="ECO:0000256" key="3">
    <source>
        <dbReference type="ARBA" id="ARBA00022692"/>
    </source>
</evidence>
<dbReference type="GO" id="GO:0008104">
    <property type="term" value="P:intracellular protein localization"/>
    <property type="evidence" value="ECO:0007669"/>
    <property type="project" value="TreeGrafter"/>
</dbReference>
<dbReference type="PANTHER" id="PTHR33966">
    <property type="entry name" value="PROTEIN ODR-4 HOMOLOG"/>
    <property type="match status" value="1"/>
</dbReference>
<evidence type="ECO:0000256" key="4">
    <source>
        <dbReference type="ARBA" id="ARBA00022989"/>
    </source>
</evidence>
<keyword evidence="8" id="KW-1185">Reference proteome</keyword>
<dbReference type="PANTHER" id="PTHR33966:SF1">
    <property type="entry name" value="PROTEIN ODR-4 HOMOLOG"/>
    <property type="match status" value="1"/>
</dbReference>
<name>A0A9Q0N3A1_9DIPT</name>
<keyword evidence="4 6" id="KW-1133">Transmembrane helix</keyword>
<dbReference type="GO" id="GO:0016020">
    <property type="term" value="C:membrane"/>
    <property type="evidence" value="ECO:0007669"/>
    <property type="project" value="UniProtKB-SubCell"/>
</dbReference>
<dbReference type="InterPro" id="IPR029454">
    <property type="entry name" value="ODR-4-like"/>
</dbReference>
<keyword evidence="3 6" id="KW-0812">Transmembrane</keyword>
<gene>
    <name evidence="7" type="ORF">Bhyg_07709</name>
</gene>
<dbReference type="Pfam" id="PF14778">
    <property type="entry name" value="ODR4-like"/>
    <property type="match status" value="1"/>
</dbReference>
<comment type="caution">
    <text evidence="7">The sequence shown here is derived from an EMBL/GenBank/DDBJ whole genome shotgun (WGS) entry which is preliminary data.</text>
</comment>
<dbReference type="AlphaFoldDB" id="A0A9Q0N3A1"/>
<evidence type="ECO:0000256" key="1">
    <source>
        <dbReference type="ARBA" id="ARBA00004370"/>
    </source>
</evidence>
<evidence type="ECO:0000256" key="6">
    <source>
        <dbReference type="SAM" id="Phobius"/>
    </source>
</evidence>
<evidence type="ECO:0000313" key="8">
    <source>
        <dbReference type="Proteomes" id="UP001151699"/>
    </source>
</evidence>
<organism evidence="7 8">
    <name type="scientific">Pseudolycoriella hygida</name>
    <dbReference type="NCBI Taxonomy" id="35572"/>
    <lineage>
        <taxon>Eukaryota</taxon>
        <taxon>Metazoa</taxon>
        <taxon>Ecdysozoa</taxon>
        <taxon>Arthropoda</taxon>
        <taxon>Hexapoda</taxon>
        <taxon>Insecta</taxon>
        <taxon>Pterygota</taxon>
        <taxon>Neoptera</taxon>
        <taxon>Endopterygota</taxon>
        <taxon>Diptera</taxon>
        <taxon>Nematocera</taxon>
        <taxon>Sciaroidea</taxon>
        <taxon>Sciaridae</taxon>
        <taxon>Pseudolycoriella</taxon>
    </lineage>
</organism>
<feature type="transmembrane region" description="Helical" evidence="6">
    <location>
        <begin position="424"/>
        <end position="447"/>
    </location>
</feature>
<comment type="subcellular location">
    <subcellularLocation>
        <location evidence="1">Membrane</location>
    </subcellularLocation>
</comment>